<feature type="region of interest" description="Disordered" evidence="1">
    <location>
        <begin position="1"/>
        <end position="44"/>
    </location>
</feature>
<dbReference type="EMBL" id="BMAW01030898">
    <property type="protein sequence ID" value="GFU18585.1"/>
    <property type="molecule type" value="Genomic_DNA"/>
</dbReference>
<gene>
    <name evidence="2" type="ORF">NPIL_372601</name>
</gene>
<evidence type="ECO:0000313" key="2">
    <source>
        <dbReference type="EMBL" id="GFU18585.1"/>
    </source>
</evidence>
<feature type="region of interest" description="Disordered" evidence="1">
    <location>
        <begin position="55"/>
        <end position="74"/>
    </location>
</feature>
<sequence length="74" mass="8257">MSSTVFTPDDGGHDKRRSDCRTVPKMSESLHTPVDPMNNSKSSTGISQMAFRMTHHAQSTAPQNEHPCHCEQPY</sequence>
<protein>
    <submittedName>
        <fullName evidence="2">Uncharacterized protein</fullName>
    </submittedName>
</protein>
<name>A0A8X6QH93_NEPPI</name>
<proteinExistence type="predicted"/>
<dbReference type="Proteomes" id="UP000887013">
    <property type="component" value="Unassembled WGS sequence"/>
</dbReference>
<accession>A0A8X6QH93</accession>
<keyword evidence="3" id="KW-1185">Reference proteome</keyword>
<dbReference type="AlphaFoldDB" id="A0A8X6QH93"/>
<comment type="caution">
    <text evidence="2">The sequence shown here is derived from an EMBL/GenBank/DDBJ whole genome shotgun (WGS) entry which is preliminary data.</text>
</comment>
<organism evidence="2 3">
    <name type="scientific">Nephila pilipes</name>
    <name type="common">Giant wood spider</name>
    <name type="synonym">Nephila maculata</name>
    <dbReference type="NCBI Taxonomy" id="299642"/>
    <lineage>
        <taxon>Eukaryota</taxon>
        <taxon>Metazoa</taxon>
        <taxon>Ecdysozoa</taxon>
        <taxon>Arthropoda</taxon>
        <taxon>Chelicerata</taxon>
        <taxon>Arachnida</taxon>
        <taxon>Araneae</taxon>
        <taxon>Araneomorphae</taxon>
        <taxon>Entelegynae</taxon>
        <taxon>Araneoidea</taxon>
        <taxon>Nephilidae</taxon>
        <taxon>Nephila</taxon>
    </lineage>
</organism>
<reference evidence="2" key="1">
    <citation type="submission" date="2020-08" db="EMBL/GenBank/DDBJ databases">
        <title>Multicomponent nature underlies the extraordinary mechanical properties of spider dragline silk.</title>
        <authorList>
            <person name="Kono N."/>
            <person name="Nakamura H."/>
            <person name="Mori M."/>
            <person name="Yoshida Y."/>
            <person name="Ohtoshi R."/>
            <person name="Malay A.D."/>
            <person name="Moran D.A.P."/>
            <person name="Tomita M."/>
            <person name="Numata K."/>
            <person name="Arakawa K."/>
        </authorList>
    </citation>
    <scope>NUCLEOTIDE SEQUENCE</scope>
</reference>
<evidence type="ECO:0000256" key="1">
    <source>
        <dbReference type="SAM" id="MobiDB-lite"/>
    </source>
</evidence>
<evidence type="ECO:0000313" key="3">
    <source>
        <dbReference type="Proteomes" id="UP000887013"/>
    </source>
</evidence>
<feature type="compositionally biased region" description="Basic and acidic residues" evidence="1">
    <location>
        <begin position="10"/>
        <end position="22"/>
    </location>
</feature>